<keyword evidence="1" id="KW-0472">Membrane</keyword>
<protein>
    <submittedName>
        <fullName evidence="3">Uncharacterized protein</fullName>
    </submittedName>
</protein>
<comment type="caution">
    <text evidence="3">The sequence shown here is derived from an EMBL/GenBank/DDBJ whole genome shotgun (WGS) entry which is preliminary data.</text>
</comment>
<keyword evidence="4" id="KW-1185">Reference proteome</keyword>
<evidence type="ECO:0000313" key="3">
    <source>
        <dbReference type="EMBL" id="CAL1533175.1"/>
    </source>
</evidence>
<feature type="chain" id="PRO_5043449706" evidence="2">
    <location>
        <begin position="28"/>
        <end position="244"/>
    </location>
</feature>
<organism evidence="3 4">
    <name type="scientific">Lymnaea stagnalis</name>
    <name type="common">Great pond snail</name>
    <name type="synonym">Helix stagnalis</name>
    <dbReference type="NCBI Taxonomy" id="6523"/>
    <lineage>
        <taxon>Eukaryota</taxon>
        <taxon>Metazoa</taxon>
        <taxon>Spiralia</taxon>
        <taxon>Lophotrochozoa</taxon>
        <taxon>Mollusca</taxon>
        <taxon>Gastropoda</taxon>
        <taxon>Heterobranchia</taxon>
        <taxon>Euthyneura</taxon>
        <taxon>Panpulmonata</taxon>
        <taxon>Hygrophila</taxon>
        <taxon>Lymnaeoidea</taxon>
        <taxon>Lymnaeidae</taxon>
        <taxon>Lymnaea</taxon>
    </lineage>
</organism>
<proteinExistence type="predicted"/>
<evidence type="ECO:0000256" key="1">
    <source>
        <dbReference type="SAM" id="Phobius"/>
    </source>
</evidence>
<reference evidence="3 4" key="1">
    <citation type="submission" date="2024-04" db="EMBL/GenBank/DDBJ databases">
        <authorList>
            <consortium name="Genoscope - CEA"/>
            <person name="William W."/>
        </authorList>
    </citation>
    <scope>NUCLEOTIDE SEQUENCE [LARGE SCALE GENOMIC DNA]</scope>
</reference>
<keyword evidence="1" id="KW-1133">Transmembrane helix</keyword>
<feature type="transmembrane region" description="Helical" evidence="1">
    <location>
        <begin position="155"/>
        <end position="176"/>
    </location>
</feature>
<keyword evidence="2" id="KW-0732">Signal</keyword>
<accession>A0AAV2HI78</accession>
<gene>
    <name evidence="3" type="ORF">GSLYS_00007193001</name>
</gene>
<dbReference type="Proteomes" id="UP001497497">
    <property type="component" value="Unassembled WGS sequence"/>
</dbReference>
<dbReference type="EMBL" id="CAXITT010000136">
    <property type="protein sequence ID" value="CAL1533175.1"/>
    <property type="molecule type" value="Genomic_DNA"/>
</dbReference>
<evidence type="ECO:0000313" key="4">
    <source>
        <dbReference type="Proteomes" id="UP001497497"/>
    </source>
</evidence>
<keyword evidence="1" id="KW-0812">Transmembrane</keyword>
<dbReference type="AlphaFoldDB" id="A0AAV2HI78"/>
<name>A0AAV2HI78_LYMST</name>
<sequence>MEGFTDGNKMILTSVIVLFILSVTIEATTEDDPFLEAVFMVEDYKSSDHLTLVCPATQNDEVDLFISKSHTYLNFSRLVTFRPGVPCQVMKPCKDSIPLQCSYCGDNPKEKQVFAAVSRQSTNLEAYKCHYLKTNGDQLYLLVEKTTTETNVYKISAIALSCILGCFLLGVCAVLVKRCRAGNYSLVGTNLCWLNKTRTEDSVITSDDSVIQSQRSRRYTNEDVSYMDTCFSEIATSENGPNTQ</sequence>
<feature type="signal peptide" evidence="2">
    <location>
        <begin position="1"/>
        <end position="27"/>
    </location>
</feature>
<evidence type="ECO:0000256" key="2">
    <source>
        <dbReference type="SAM" id="SignalP"/>
    </source>
</evidence>